<dbReference type="EMBL" id="QYUL01000004">
    <property type="protein sequence ID" value="RJF78235.1"/>
    <property type="molecule type" value="Genomic_DNA"/>
</dbReference>
<dbReference type="AlphaFoldDB" id="A0A418VPP3"/>
<feature type="transmembrane region" description="Helical" evidence="4">
    <location>
        <begin position="9"/>
        <end position="32"/>
    </location>
</feature>
<dbReference type="PROSITE" id="PS50111">
    <property type="entry name" value="CHEMOTAXIS_TRANSDUC_2"/>
    <property type="match status" value="1"/>
</dbReference>
<organism evidence="7 8">
    <name type="scientific">Azospirillum cavernae</name>
    <dbReference type="NCBI Taxonomy" id="2320860"/>
    <lineage>
        <taxon>Bacteria</taxon>
        <taxon>Pseudomonadati</taxon>
        <taxon>Pseudomonadota</taxon>
        <taxon>Alphaproteobacteria</taxon>
        <taxon>Rhodospirillales</taxon>
        <taxon>Azospirillaceae</taxon>
        <taxon>Azospirillum</taxon>
    </lineage>
</organism>
<keyword evidence="4" id="KW-0472">Membrane</keyword>
<keyword evidence="4" id="KW-1133">Transmembrane helix</keyword>
<evidence type="ECO:0000313" key="8">
    <source>
        <dbReference type="Proteomes" id="UP000283458"/>
    </source>
</evidence>
<feature type="domain" description="HAMP" evidence="6">
    <location>
        <begin position="305"/>
        <end position="358"/>
    </location>
</feature>
<feature type="transmembrane region" description="Helical" evidence="4">
    <location>
        <begin position="281"/>
        <end position="303"/>
    </location>
</feature>
<evidence type="ECO:0000259" key="6">
    <source>
        <dbReference type="PROSITE" id="PS50885"/>
    </source>
</evidence>
<proteinExistence type="inferred from homology"/>
<evidence type="ECO:0000256" key="4">
    <source>
        <dbReference type="SAM" id="Phobius"/>
    </source>
</evidence>
<dbReference type="Pfam" id="PF00672">
    <property type="entry name" value="HAMP"/>
    <property type="match status" value="1"/>
</dbReference>
<evidence type="ECO:0000313" key="7">
    <source>
        <dbReference type="EMBL" id="RJF78235.1"/>
    </source>
</evidence>
<keyword evidence="1 3" id="KW-0807">Transducer</keyword>
<reference evidence="7 8" key="1">
    <citation type="submission" date="2018-09" db="EMBL/GenBank/DDBJ databases">
        <authorList>
            <person name="Zhu H."/>
        </authorList>
    </citation>
    <scope>NUCLEOTIDE SEQUENCE [LARGE SCALE GENOMIC DNA]</scope>
    <source>
        <strain evidence="7 8">K2W22B-5</strain>
    </source>
</reference>
<dbReference type="InterPro" id="IPR029150">
    <property type="entry name" value="dCache_3"/>
</dbReference>
<dbReference type="GO" id="GO:0016020">
    <property type="term" value="C:membrane"/>
    <property type="evidence" value="ECO:0007669"/>
    <property type="project" value="InterPro"/>
</dbReference>
<dbReference type="InterPro" id="IPR004089">
    <property type="entry name" value="MCPsignal_dom"/>
</dbReference>
<comment type="caution">
    <text evidence="7">The sequence shown here is derived from an EMBL/GenBank/DDBJ whole genome shotgun (WGS) entry which is preliminary data.</text>
</comment>
<gene>
    <name evidence="7" type="ORF">D3877_24280</name>
</gene>
<dbReference type="Pfam" id="PF14827">
    <property type="entry name" value="dCache_3"/>
    <property type="match status" value="1"/>
</dbReference>
<dbReference type="OrthoDB" id="1776073at2"/>
<dbReference type="GO" id="GO:0007165">
    <property type="term" value="P:signal transduction"/>
    <property type="evidence" value="ECO:0007669"/>
    <property type="project" value="UniProtKB-KW"/>
</dbReference>
<dbReference type="CDD" id="cd06225">
    <property type="entry name" value="HAMP"/>
    <property type="match status" value="1"/>
</dbReference>
<dbReference type="Gene3D" id="1.10.287.950">
    <property type="entry name" value="Methyl-accepting chemotaxis protein"/>
    <property type="match status" value="1"/>
</dbReference>
<dbReference type="SMART" id="SM00283">
    <property type="entry name" value="MA"/>
    <property type="match status" value="1"/>
</dbReference>
<dbReference type="Gene3D" id="6.10.340.10">
    <property type="match status" value="1"/>
</dbReference>
<dbReference type="RefSeq" id="WP_119833377.1">
    <property type="nucleotide sequence ID" value="NZ_QYUL01000004.1"/>
</dbReference>
<dbReference type="PANTHER" id="PTHR32089:SF112">
    <property type="entry name" value="LYSOZYME-LIKE PROTEIN-RELATED"/>
    <property type="match status" value="1"/>
</dbReference>
<sequence>MAFSVGNRIVLYFLAVAGFAILAVSAGSYVFMTKLIENAEQQSLSNFAERYEYAFSNGATQAGQLSATITSDPELIQAMANRNHDEATRLLAPLLGRLKAYGVANMTAVDSSGLVISRPHLPSQFGDDLAAKRPMIAEAVRGQKMLTGIEVGAATGQAGLRGITPVSDKGRFVGVVEVGIAFDQTLATDYTRKTGAAVAAFFAGADRVLKPSGSTLPPNLVVKPEQLESARDGATISLILDVDNNRTAVRMAPIRDFGGKNIGVSVIAVNSQEYEATLSQALRVTIAIAIGTLGLSALAGWLLSRGIARPMQTLTAVMAKLAERDHSVTVPFADKRDEIGSMARAVEVFKTNALRLDAMAQEQAALEERAAQDKRRAMESAAAEFQSNVMGLVDSQRAFSERLRQTATRLGASASGTDDLAVAVSQASQQTSASVQTAAAAIEEMTASIGEITQQVNRSNSMSQKAVEEARHTDDTIQSLAVASNRIGAIVKLISAIAGQTNLLALNATIEAARAGEAGKGFAVVANEVKNLASQTGKATDEIAQQVASIQEQTAAAVQALAGIGTTIGSMSEMSLTIASAVEEQQAASHEVTRGVHLAASGVSDVTDNIDRVKAATGETRSLADEIALGATELAGQVDGLHRGVARFLEHIKAA</sequence>
<dbReference type="PROSITE" id="PS50885">
    <property type="entry name" value="HAMP"/>
    <property type="match status" value="1"/>
</dbReference>
<feature type="domain" description="Methyl-accepting transducer" evidence="5">
    <location>
        <begin position="406"/>
        <end position="635"/>
    </location>
</feature>
<dbReference type="SMART" id="SM00304">
    <property type="entry name" value="HAMP"/>
    <property type="match status" value="2"/>
</dbReference>
<evidence type="ECO:0000259" key="5">
    <source>
        <dbReference type="PROSITE" id="PS50111"/>
    </source>
</evidence>
<dbReference type="InterPro" id="IPR003660">
    <property type="entry name" value="HAMP_dom"/>
</dbReference>
<dbReference type="SUPFAM" id="SSF103190">
    <property type="entry name" value="Sensory domain-like"/>
    <property type="match status" value="1"/>
</dbReference>
<comment type="similarity">
    <text evidence="2">Belongs to the methyl-accepting chemotaxis (MCP) protein family.</text>
</comment>
<protein>
    <submittedName>
        <fullName evidence="7">Methyl-accepting chemotaxis protein</fullName>
    </submittedName>
</protein>
<keyword evidence="8" id="KW-1185">Reference proteome</keyword>
<dbReference type="InterPro" id="IPR029151">
    <property type="entry name" value="Sensor-like_sf"/>
</dbReference>
<evidence type="ECO:0000256" key="2">
    <source>
        <dbReference type="ARBA" id="ARBA00029447"/>
    </source>
</evidence>
<dbReference type="PANTHER" id="PTHR32089">
    <property type="entry name" value="METHYL-ACCEPTING CHEMOTAXIS PROTEIN MCPB"/>
    <property type="match status" value="1"/>
</dbReference>
<accession>A0A418VPP3</accession>
<name>A0A418VPP3_9PROT</name>
<dbReference type="Proteomes" id="UP000283458">
    <property type="component" value="Unassembled WGS sequence"/>
</dbReference>
<evidence type="ECO:0000256" key="1">
    <source>
        <dbReference type="ARBA" id="ARBA00023224"/>
    </source>
</evidence>
<dbReference type="SUPFAM" id="SSF58104">
    <property type="entry name" value="Methyl-accepting chemotaxis protein (MCP) signaling domain"/>
    <property type="match status" value="1"/>
</dbReference>
<keyword evidence="4" id="KW-0812">Transmembrane</keyword>
<evidence type="ECO:0000256" key="3">
    <source>
        <dbReference type="PROSITE-ProRule" id="PRU00284"/>
    </source>
</evidence>
<dbReference type="Gene3D" id="3.30.450.20">
    <property type="entry name" value="PAS domain"/>
    <property type="match status" value="1"/>
</dbReference>
<dbReference type="Pfam" id="PF00015">
    <property type="entry name" value="MCPsignal"/>
    <property type="match status" value="1"/>
</dbReference>